<dbReference type="FunFam" id="1.10.600.10:FF:000007">
    <property type="entry name" value="Isoprene synthase, chloroplastic"/>
    <property type="match status" value="1"/>
</dbReference>
<dbReference type="InterPro" id="IPR008949">
    <property type="entry name" value="Isoprenoid_synthase_dom_sf"/>
</dbReference>
<evidence type="ECO:0000256" key="3">
    <source>
        <dbReference type="ARBA" id="ARBA00022842"/>
    </source>
</evidence>
<dbReference type="GO" id="GO:0010333">
    <property type="term" value="F:terpene synthase activity"/>
    <property type="evidence" value="ECO:0007669"/>
    <property type="project" value="InterPro"/>
</dbReference>
<reference evidence="6" key="1">
    <citation type="submission" date="2018-03" db="EMBL/GenBank/DDBJ databases">
        <authorList>
            <person name="Hu C."/>
            <person name="Li D."/>
            <person name="G Y."/>
            <person name="Lu J."/>
        </authorList>
    </citation>
    <scope>NUCLEOTIDE SEQUENCE</scope>
</reference>
<evidence type="ECO:0000259" key="4">
    <source>
        <dbReference type="Pfam" id="PF01397"/>
    </source>
</evidence>
<dbReference type="SFLD" id="SFLDG01019">
    <property type="entry name" value="Terpene_Cyclase_Like_1_C_Termi"/>
    <property type="match status" value="1"/>
</dbReference>
<dbReference type="SFLD" id="SFLDG01604">
    <property type="entry name" value="Terpene_Cyclase_Like_1_C_Termi"/>
    <property type="match status" value="1"/>
</dbReference>
<dbReference type="PANTHER" id="PTHR31225">
    <property type="entry name" value="OS04G0344100 PROTEIN-RELATED"/>
    <property type="match status" value="1"/>
</dbReference>
<comment type="cofactor">
    <cofactor evidence="1">
        <name>Mg(2+)</name>
        <dbReference type="ChEBI" id="CHEBI:18420"/>
    </cofactor>
</comment>
<dbReference type="PANTHER" id="PTHR31225:SF252">
    <property type="entry name" value="TERPENE SYNTHASE 12-RELATED"/>
    <property type="match status" value="1"/>
</dbReference>
<keyword evidence="2" id="KW-0479">Metal-binding</keyword>
<organism evidence="6">
    <name type="scientific">Camellia sinensis</name>
    <name type="common">Tea plant</name>
    <name type="synonym">Thea sinensis</name>
    <dbReference type="NCBI Taxonomy" id="4442"/>
    <lineage>
        <taxon>Eukaryota</taxon>
        <taxon>Viridiplantae</taxon>
        <taxon>Streptophyta</taxon>
        <taxon>Embryophyta</taxon>
        <taxon>Tracheophyta</taxon>
        <taxon>Spermatophyta</taxon>
        <taxon>Magnoliopsida</taxon>
        <taxon>eudicotyledons</taxon>
        <taxon>Gunneridae</taxon>
        <taxon>Pentapetalae</taxon>
        <taxon>asterids</taxon>
        <taxon>Ericales</taxon>
        <taxon>Theaceae</taxon>
        <taxon>Camellia</taxon>
    </lineage>
</organism>
<evidence type="ECO:0000256" key="1">
    <source>
        <dbReference type="ARBA" id="ARBA00001946"/>
    </source>
</evidence>
<dbReference type="Pfam" id="PF03936">
    <property type="entry name" value="Terpene_synth_C"/>
    <property type="match status" value="1"/>
</dbReference>
<feature type="domain" description="Terpene synthase N-terminal" evidence="4">
    <location>
        <begin position="56"/>
        <end position="229"/>
    </location>
</feature>
<feature type="domain" description="Terpene synthase metal-binding" evidence="5">
    <location>
        <begin position="287"/>
        <end position="525"/>
    </location>
</feature>
<evidence type="ECO:0000259" key="5">
    <source>
        <dbReference type="Pfam" id="PF03936"/>
    </source>
</evidence>
<dbReference type="Pfam" id="PF01397">
    <property type="entry name" value="Terpene_synth"/>
    <property type="match status" value="1"/>
</dbReference>
<dbReference type="FunFam" id="1.50.10.130:FF:000001">
    <property type="entry name" value="Isoprene synthase, chloroplastic"/>
    <property type="match status" value="1"/>
</dbReference>
<evidence type="ECO:0000256" key="2">
    <source>
        <dbReference type="ARBA" id="ARBA00022723"/>
    </source>
</evidence>
<dbReference type="InterPro" id="IPR001906">
    <property type="entry name" value="Terpene_synth_N"/>
</dbReference>
<dbReference type="SUPFAM" id="SSF48239">
    <property type="entry name" value="Terpenoid cyclases/Protein prenyltransferases"/>
    <property type="match status" value="1"/>
</dbReference>
<dbReference type="SFLD" id="SFLDS00005">
    <property type="entry name" value="Isoprenoid_Synthase_Type_I"/>
    <property type="match status" value="1"/>
</dbReference>
<evidence type="ECO:0000313" key="6">
    <source>
        <dbReference type="EMBL" id="AYQ58363.1"/>
    </source>
</evidence>
<dbReference type="InterPro" id="IPR008930">
    <property type="entry name" value="Terpenoid_cyclase/PrenylTrfase"/>
</dbReference>
<protein>
    <submittedName>
        <fullName evidence="6">Terpene synthase 2</fullName>
    </submittedName>
</protein>
<dbReference type="InterPro" id="IPR005630">
    <property type="entry name" value="Terpene_synthase_metal-bd"/>
</dbReference>
<name>A0A3G3IRG2_CAMSI</name>
<dbReference type="InterPro" id="IPR044814">
    <property type="entry name" value="Terpene_cyclase_plant_C1"/>
</dbReference>
<dbReference type="Gene3D" id="1.10.600.10">
    <property type="entry name" value="Farnesyl Diphosphate Synthase"/>
    <property type="match status" value="1"/>
</dbReference>
<dbReference type="InterPro" id="IPR050148">
    <property type="entry name" value="Terpene_synthase-like"/>
</dbReference>
<proteinExistence type="evidence at transcript level"/>
<dbReference type="InterPro" id="IPR034741">
    <property type="entry name" value="Terpene_cyclase-like_1_C"/>
</dbReference>
<dbReference type="Gene3D" id="1.50.10.130">
    <property type="entry name" value="Terpene synthase, N-terminal domain"/>
    <property type="match status" value="1"/>
</dbReference>
<dbReference type="SUPFAM" id="SSF48576">
    <property type="entry name" value="Terpenoid synthases"/>
    <property type="match status" value="1"/>
</dbReference>
<dbReference type="AlphaFoldDB" id="A0A3G3IRG2"/>
<accession>A0A3G3IRG2</accession>
<dbReference type="EMBL" id="MH125266">
    <property type="protein sequence ID" value="AYQ58363.1"/>
    <property type="molecule type" value="mRNA"/>
</dbReference>
<reference evidence="6" key="2">
    <citation type="submission" date="2018-11" db="EMBL/GenBank/DDBJ databases">
        <title>Biosynthesis and transformation of volatiles in plucked tea leaves during bruising and withering treatment.</title>
        <authorList>
            <person name="Hu C.J."/>
            <person name="Li D."/>
            <person name="G Y."/>
            <person name="Lu J.L."/>
        </authorList>
    </citation>
    <scope>NUCLEOTIDE SEQUENCE</scope>
</reference>
<dbReference type="InterPro" id="IPR036965">
    <property type="entry name" value="Terpene_synth_N_sf"/>
</dbReference>
<dbReference type="GO" id="GO:0000287">
    <property type="term" value="F:magnesium ion binding"/>
    <property type="evidence" value="ECO:0007669"/>
    <property type="project" value="InterPro"/>
</dbReference>
<dbReference type="GO" id="GO:0016102">
    <property type="term" value="P:diterpenoid biosynthetic process"/>
    <property type="evidence" value="ECO:0007669"/>
    <property type="project" value="InterPro"/>
</dbReference>
<keyword evidence="3" id="KW-0460">Magnesium</keyword>
<dbReference type="CDD" id="cd00684">
    <property type="entry name" value="Terpene_cyclase_plant_C1"/>
    <property type="match status" value="1"/>
</dbReference>
<sequence length="583" mass="67452">MALHISFLPHLLYCSSKQSLPQRALHSSLYLHCSSVKQDSQRTAQRRSANYQPTSWTSDFVKSLTNYNSDEIHKHRAKKLKEEVRAMIGDEDVNPSTTLELIDDIQRLGLSYHFEEDIRRALNRIMFVQGTNVRLEKGVHATALYFRLCRQHGFEVSQDVFQKFKDHDGNFKQWLCEDVKGLLSLYEASHLAFDGENILDEAKVFTTKHLKGIKGNIDTTLTQQIKHALELPFHHRMLRLEARWYIQAYSERRDANHLLLELAKLDFNMVQSKLQRELQQMSRWWEDIGLANKLSFARDRLMECFFWTVGMVFEPQFSSCRKGLTKVTTLITTIDDVYDVYGSLDELELFTAAVKRWDTNVVETLPDYMKLCFLALYNTVNEMAYDALKQHGVNIIPYLTRTWADLCKAFLVEAKWCFNKETPTFEAYLENAWRSVSGVVILVHAYFLMTKTITKEALDTLQAYHSLLECSSIIFRLTNDLGTSKDELERGESANSILCYMKENGVSEQVARKHISNLIDETWKKMNKDQVIDSPFEKSFVETTINLARISQCTYQHGDGHGSPDSQAKNRVLSVIIEPITLM</sequence>